<keyword evidence="4" id="KW-1185">Reference proteome</keyword>
<comment type="caution">
    <text evidence="3">The sequence shown here is derived from an EMBL/GenBank/DDBJ whole genome shotgun (WGS) entry which is preliminary data.</text>
</comment>
<sequence length="242" mass="26096">MKLRKATLLFLSTLLVLGCTDGDISVSDDDDDDDGDDGSTTGYSVLITDSGELNLDLITSIGTGEVSLEFFYTSNEAAEVLVGIYGQTDSTSSYRMAEVQLDSEWAVSGDLGVRLTDDDVYENSTLYGDIDDGQWVELTLSWDTTDGNYSLEIDNTDLGSFTLNTISSGGYENVGYIVIKVSEANTSKPVYIDNLEVYSGSSKTVNDDFDDYSVNTNLSANSGDYDYSESSNATISDDEDAG</sequence>
<evidence type="ECO:0000313" key="3">
    <source>
        <dbReference type="EMBL" id="TCS36121.1"/>
    </source>
</evidence>
<protein>
    <recommendedName>
        <fullName evidence="5">Concanavalin A-like lectin/glucanase superfamily protein</fullName>
    </recommendedName>
</protein>
<feature type="compositionally biased region" description="Polar residues" evidence="1">
    <location>
        <begin position="220"/>
        <end position="235"/>
    </location>
</feature>
<proteinExistence type="predicted"/>
<feature type="region of interest" description="Disordered" evidence="1">
    <location>
        <begin position="220"/>
        <end position="242"/>
    </location>
</feature>
<dbReference type="AlphaFoldDB" id="A0A4R3HV90"/>
<organism evidence="3 4">
    <name type="scientific">Reinekea marinisedimentorum</name>
    <dbReference type="NCBI Taxonomy" id="230495"/>
    <lineage>
        <taxon>Bacteria</taxon>
        <taxon>Pseudomonadati</taxon>
        <taxon>Pseudomonadota</taxon>
        <taxon>Gammaproteobacteria</taxon>
        <taxon>Oceanospirillales</taxon>
        <taxon>Saccharospirillaceae</taxon>
        <taxon>Reinekea</taxon>
    </lineage>
</organism>
<reference evidence="3 4" key="1">
    <citation type="submission" date="2019-03" db="EMBL/GenBank/DDBJ databases">
        <title>Genomic Encyclopedia of Archaeal and Bacterial Type Strains, Phase II (KMG-II): from individual species to whole genera.</title>
        <authorList>
            <person name="Goeker M."/>
        </authorList>
    </citation>
    <scope>NUCLEOTIDE SEQUENCE [LARGE SCALE GENOMIC DNA]</scope>
    <source>
        <strain evidence="3 4">DSM 15388</strain>
    </source>
</reference>
<dbReference type="PROSITE" id="PS51257">
    <property type="entry name" value="PROKAR_LIPOPROTEIN"/>
    <property type="match status" value="1"/>
</dbReference>
<evidence type="ECO:0000256" key="2">
    <source>
        <dbReference type="SAM" id="SignalP"/>
    </source>
</evidence>
<evidence type="ECO:0000256" key="1">
    <source>
        <dbReference type="SAM" id="MobiDB-lite"/>
    </source>
</evidence>
<name>A0A4R3HV90_9GAMM</name>
<accession>A0A4R3HV90</accession>
<gene>
    <name evidence="3" type="ORF">BCF53_1272</name>
</gene>
<feature type="signal peptide" evidence="2">
    <location>
        <begin position="1"/>
        <end position="21"/>
    </location>
</feature>
<evidence type="ECO:0008006" key="5">
    <source>
        <dbReference type="Google" id="ProtNLM"/>
    </source>
</evidence>
<keyword evidence="2" id="KW-0732">Signal</keyword>
<dbReference type="InterPro" id="IPR013320">
    <property type="entry name" value="ConA-like_dom_sf"/>
</dbReference>
<dbReference type="SUPFAM" id="SSF49899">
    <property type="entry name" value="Concanavalin A-like lectins/glucanases"/>
    <property type="match status" value="1"/>
</dbReference>
<evidence type="ECO:0000313" key="4">
    <source>
        <dbReference type="Proteomes" id="UP000295793"/>
    </source>
</evidence>
<dbReference type="EMBL" id="SLZR01000027">
    <property type="protein sequence ID" value="TCS36121.1"/>
    <property type="molecule type" value="Genomic_DNA"/>
</dbReference>
<feature type="chain" id="PRO_5020465537" description="Concanavalin A-like lectin/glucanase superfamily protein" evidence="2">
    <location>
        <begin position="22"/>
        <end position="242"/>
    </location>
</feature>
<dbReference type="Proteomes" id="UP000295793">
    <property type="component" value="Unassembled WGS sequence"/>
</dbReference>
<dbReference type="RefSeq" id="WP_132703979.1">
    <property type="nucleotide sequence ID" value="NZ_SLZR01000027.1"/>
</dbReference>